<evidence type="ECO:0000259" key="1">
    <source>
        <dbReference type="PROSITE" id="PS50206"/>
    </source>
</evidence>
<dbReference type="CDD" id="cd00158">
    <property type="entry name" value="RHOD"/>
    <property type="match status" value="1"/>
</dbReference>
<dbReference type="SMART" id="SM00450">
    <property type="entry name" value="RHOD"/>
    <property type="match status" value="1"/>
</dbReference>
<dbReference type="InterPro" id="IPR050229">
    <property type="entry name" value="GlpE_sulfurtransferase"/>
</dbReference>
<sequence length="100" mass="11302">MYEELTPEEVERLLRNHTPVSIIDVREPFEFAEGHIPRAINISVNEIQNRIGEINKEQEHIMVCHSGSRSEVASAILSASGFKVKNMDGGMMNWHGPIEC</sequence>
<dbReference type="InterPro" id="IPR001763">
    <property type="entry name" value="Rhodanese-like_dom"/>
</dbReference>
<dbReference type="InterPro" id="IPR036873">
    <property type="entry name" value="Rhodanese-like_dom_sf"/>
</dbReference>
<name>A0A0U1QLI8_9BACL</name>
<comment type="caution">
    <text evidence="2">The sequence shown here is derived from an EMBL/GenBank/DDBJ whole genome shotgun (WGS) entry which is preliminary data.</text>
</comment>
<dbReference type="STRING" id="1069536.SINU_12090"/>
<gene>
    <name evidence="2" type="ORF">SINU_12090</name>
</gene>
<dbReference type="PROSITE" id="PS50206">
    <property type="entry name" value="RHODANESE_3"/>
    <property type="match status" value="1"/>
</dbReference>
<proteinExistence type="predicted"/>
<keyword evidence="2" id="KW-0808">Transferase</keyword>
<dbReference type="SUPFAM" id="SSF52821">
    <property type="entry name" value="Rhodanese/Cell cycle control phosphatase"/>
    <property type="match status" value="1"/>
</dbReference>
<dbReference type="AlphaFoldDB" id="A0A0U1QLI8"/>
<evidence type="ECO:0000313" key="3">
    <source>
        <dbReference type="Proteomes" id="UP000035553"/>
    </source>
</evidence>
<evidence type="ECO:0000313" key="2">
    <source>
        <dbReference type="EMBL" id="KLI01690.1"/>
    </source>
</evidence>
<dbReference type="EMBL" id="AFVQ02000177">
    <property type="protein sequence ID" value="KLI01690.1"/>
    <property type="molecule type" value="Genomic_DNA"/>
</dbReference>
<reference evidence="2 3" key="1">
    <citation type="journal article" date="2011" name="J. Bacteriol.">
        <title>Draft genome sequence of Sporolactobacillus inulinus strain CASD, an efficient D-lactic acid-producing bacterium with high-concentration lactate tolerance capability.</title>
        <authorList>
            <person name="Yu B."/>
            <person name="Su F."/>
            <person name="Wang L."/>
            <person name="Xu K."/>
            <person name="Zhao B."/>
            <person name="Xu P."/>
        </authorList>
    </citation>
    <scope>NUCLEOTIDE SEQUENCE [LARGE SCALE GENOMIC DNA]</scope>
    <source>
        <strain evidence="2 3">CASD</strain>
    </source>
</reference>
<dbReference type="GO" id="GO:0016740">
    <property type="term" value="F:transferase activity"/>
    <property type="evidence" value="ECO:0007669"/>
    <property type="project" value="UniProtKB-KW"/>
</dbReference>
<dbReference type="Pfam" id="PF00581">
    <property type="entry name" value="Rhodanese"/>
    <property type="match status" value="1"/>
</dbReference>
<accession>A0A0U1QLI8</accession>
<dbReference type="PANTHER" id="PTHR43031:SF17">
    <property type="entry name" value="SULFURTRANSFERASE YTWF-RELATED"/>
    <property type="match status" value="1"/>
</dbReference>
<dbReference type="Proteomes" id="UP000035553">
    <property type="component" value="Unassembled WGS sequence"/>
</dbReference>
<dbReference type="OrthoDB" id="9800872at2"/>
<feature type="domain" description="Rhodanese" evidence="1">
    <location>
        <begin position="16"/>
        <end position="100"/>
    </location>
</feature>
<dbReference type="Gene3D" id="3.40.250.10">
    <property type="entry name" value="Rhodanese-like domain"/>
    <property type="match status" value="1"/>
</dbReference>
<protein>
    <submittedName>
        <fullName evidence="2">Sulfurtransferase</fullName>
    </submittedName>
</protein>
<organism evidence="2 3">
    <name type="scientific">Sporolactobacillus inulinus CASD</name>
    <dbReference type="NCBI Taxonomy" id="1069536"/>
    <lineage>
        <taxon>Bacteria</taxon>
        <taxon>Bacillati</taxon>
        <taxon>Bacillota</taxon>
        <taxon>Bacilli</taxon>
        <taxon>Bacillales</taxon>
        <taxon>Sporolactobacillaceae</taxon>
        <taxon>Sporolactobacillus</taxon>
    </lineage>
</organism>
<dbReference type="PANTHER" id="PTHR43031">
    <property type="entry name" value="FAD-DEPENDENT OXIDOREDUCTASE"/>
    <property type="match status" value="1"/>
</dbReference>
<dbReference type="RefSeq" id="WP_010027643.1">
    <property type="nucleotide sequence ID" value="NZ_AFVQ02000177.1"/>
</dbReference>
<keyword evidence="3" id="KW-1185">Reference proteome</keyword>